<dbReference type="KEGG" id="vda:VDAG_00772"/>
<dbReference type="InParanoid" id="G2WQZ1"/>
<dbReference type="GeneID" id="20702235"/>
<feature type="region of interest" description="Disordered" evidence="1">
    <location>
        <begin position="27"/>
        <end position="55"/>
    </location>
</feature>
<evidence type="ECO:0000313" key="3">
    <source>
        <dbReference type="Proteomes" id="UP000001611"/>
    </source>
</evidence>
<dbReference type="AlphaFoldDB" id="G2WQZ1"/>
<dbReference type="RefSeq" id="XP_009650444.1">
    <property type="nucleotide sequence ID" value="XM_009652149.1"/>
</dbReference>
<evidence type="ECO:0000256" key="1">
    <source>
        <dbReference type="SAM" id="MobiDB-lite"/>
    </source>
</evidence>
<name>G2WQZ1_VERDV</name>
<gene>
    <name evidence="2" type="ORF">VDAG_00772</name>
</gene>
<proteinExistence type="predicted"/>
<reference evidence="2 3" key="1">
    <citation type="submission" date="2008-03" db="EMBL/GenBank/DDBJ databases">
        <title>The Genome Sequence of Verticillium dahliae VdLs.17.</title>
        <authorList>
            <consortium name="The Broad Institute Genome Sequencing Platform"/>
            <person name="Ma L.-J.J."/>
            <person name="Klosterman S.J."/>
            <person name="Subbarao K."/>
            <person name="Dobinson K."/>
            <person name="Veronese P."/>
            <person name="Kang S."/>
            <person name="Gold S.E."/>
            <person name="Young S."/>
            <person name="Jaffe D."/>
            <person name="Gnerre S."/>
            <person name="Berlin A."/>
            <person name="Heiman D."/>
            <person name="Hepburn T."/>
            <person name="Sykes S."/>
            <person name="Alvarado L."/>
            <person name="Kodira C.D."/>
            <person name="Lander E."/>
            <person name="Galagan J."/>
            <person name="Nusbaum C."/>
            <person name="Birren B."/>
        </authorList>
    </citation>
    <scope>NUCLEOTIDE SEQUENCE [LARGE SCALE GENOMIC DNA]</scope>
    <source>
        <strain evidence="3">VdLs.17 / ATCC MYA-4575 / FGSC 10137</strain>
    </source>
</reference>
<evidence type="ECO:0000313" key="2">
    <source>
        <dbReference type="EMBL" id="EGY14090.1"/>
    </source>
</evidence>
<dbReference type="OrthoDB" id="4567934at2759"/>
<keyword evidence="3" id="KW-1185">Reference proteome</keyword>
<dbReference type="Proteomes" id="UP000001611">
    <property type="component" value="Chromosome 2"/>
</dbReference>
<sequence length="106" mass="11344">MPTTAEPSKQAPMQAVVDLASQKTLDNGPVVTRQPVGIASPDHKRPNPPEASPLGPDLLRAFTDRWPEQTLEPRPEAEPVLGLRGGGLSCGFDCCHGSCRFHKACC</sequence>
<dbReference type="EMBL" id="DS572695">
    <property type="protein sequence ID" value="EGY14090.1"/>
    <property type="molecule type" value="Genomic_DNA"/>
</dbReference>
<accession>G2WQZ1</accession>
<dbReference type="HOGENOM" id="CLU_2225211_0_0_1"/>
<protein>
    <submittedName>
        <fullName evidence="2">Uncharacterized protein</fullName>
    </submittedName>
</protein>
<organism evidence="2 3">
    <name type="scientific">Verticillium dahliae (strain VdLs.17 / ATCC MYA-4575 / FGSC 10137)</name>
    <name type="common">Verticillium wilt</name>
    <dbReference type="NCBI Taxonomy" id="498257"/>
    <lineage>
        <taxon>Eukaryota</taxon>
        <taxon>Fungi</taxon>
        <taxon>Dikarya</taxon>
        <taxon>Ascomycota</taxon>
        <taxon>Pezizomycotina</taxon>
        <taxon>Sordariomycetes</taxon>
        <taxon>Hypocreomycetidae</taxon>
        <taxon>Glomerellales</taxon>
        <taxon>Plectosphaerellaceae</taxon>
        <taxon>Verticillium</taxon>
    </lineage>
</organism>